<evidence type="ECO:0000256" key="12">
    <source>
        <dbReference type="ARBA" id="ARBA00044330"/>
    </source>
</evidence>
<keyword evidence="6 14" id="KW-0808">Transferase</keyword>
<dbReference type="AlphaFoldDB" id="A0A1K2HPC3"/>
<dbReference type="InterPro" id="IPR011908">
    <property type="entry name" value="LipoPS_heptosylTferase-I"/>
</dbReference>
<evidence type="ECO:0000256" key="2">
    <source>
        <dbReference type="ARBA" id="ARBA00004713"/>
    </source>
</evidence>
<evidence type="ECO:0000256" key="3">
    <source>
        <dbReference type="ARBA" id="ARBA00022475"/>
    </source>
</evidence>
<dbReference type="Gene3D" id="3.40.50.2000">
    <property type="entry name" value="Glycogen Phosphorylase B"/>
    <property type="match status" value="2"/>
</dbReference>
<keyword evidence="4" id="KW-0997">Cell inner membrane</keyword>
<dbReference type="STRING" id="1121279.SAMN02745887_03111"/>
<comment type="pathway">
    <text evidence="2">Bacterial outer membrane biogenesis; LPS core biosynthesis.</text>
</comment>
<keyword evidence="3" id="KW-1003">Cell membrane</keyword>
<dbReference type="InterPro" id="IPR002201">
    <property type="entry name" value="Glyco_trans_9"/>
</dbReference>
<dbReference type="PANTHER" id="PTHR30160:SF19">
    <property type="entry name" value="LIPOPOLYSACCHARIDE HEPTOSYLTRANSFERASE 1"/>
    <property type="match status" value="1"/>
</dbReference>
<dbReference type="GO" id="GO:0005829">
    <property type="term" value="C:cytosol"/>
    <property type="evidence" value="ECO:0007669"/>
    <property type="project" value="TreeGrafter"/>
</dbReference>
<dbReference type="GO" id="GO:0008713">
    <property type="term" value="F:ADP-heptose-lipopolysaccharide heptosyltransferase activity"/>
    <property type="evidence" value="ECO:0007669"/>
    <property type="project" value="TreeGrafter"/>
</dbReference>
<dbReference type="Proteomes" id="UP000186513">
    <property type="component" value="Unassembled WGS sequence"/>
</dbReference>
<comment type="similarity">
    <text evidence="9">Belongs to the glycosyltransferase 9 family.</text>
</comment>
<dbReference type="OrthoDB" id="9767552at2"/>
<organism evidence="14 15">
    <name type="scientific">Chitinimonas taiwanensis DSM 18899</name>
    <dbReference type="NCBI Taxonomy" id="1121279"/>
    <lineage>
        <taxon>Bacteria</taxon>
        <taxon>Pseudomonadati</taxon>
        <taxon>Pseudomonadota</taxon>
        <taxon>Betaproteobacteria</taxon>
        <taxon>Neisseriales</taxon>
        <taxon>Chitinibacteraceae</taxon>
        <taxon>Chitinimonas</taxon>
    </lineage>
</organism>
<comment type="catalytic activity">
    <reaction evidence="13">
        <text>an alpha-Kdo-(2-&gt;4)-alpha-Kdo-(2-&gt;6)-lipid A + ADP-L-glycero-beta-D-manno-heptose = an L-alpha-D-Hep-(1-&gt;5)-[alpha-Kdo-(2-&gt;4)]-alpha-Kdo-(2-&gt;6)-lipid A + ADP + H(+)</text>
        <dbReference type="Rhea" id="RHEA:74067"/>
        <dbReference type="ChEBI" id="CHEBI:15378"/>
        <dbReference type="ChEBI" id="CHEBI:61506"/>
        <dbReference type="ChEBI" id="CHEBI:176431"/>
        <dbReference type="ChEBI" id="CHEBI:193068"/>
        <dbReference type="ChEBI" id="CHEBI:456216"/>
        <dbReference type="EC" id="2.4.99.23"/>
    </reaction>
</comment>
<evidence type="ECO:0000256" key="11">
    <source>
        <dbReference type="ARBA" id="ARBA00044190"/>
    </source>
</evidence>
<evidence type="ECO:0000256" key="7">
    <source>
        <dbReference type="ARBA" id="ARBA00022985"/>
    </source>
</evidence>
<dbReference type="RefSeq" id="WP_084658708.1">
    <property type="nucleotide sequence ID" value="NZ_FPKR01000013.1"/>
</dbReference>
<dbReference type="GO" id="GO:0005886">
    <property type="term" value="C:plasma membrane"/>
    <property type="evidence" value="ECO:0007669"/>
    <property type="project" value="UniProtKB-SubCell"/>
</dbReference>
<keyword evidence="8" id="KW-0472">Membrane</keyword>
<evidence type="ECO:0000256" key="5">
    <source>
        <dbReference type="ARBA" id="ARBA00022676"/>
    </source>
</evidence>
<reference evidence="14 15" key="1">
    <citation type="submission" date="2016-11" db="EMBL/GenBank/DDBJ databases">
        <authorList>
            <person name="Jaros S."/>
            <person name="Januszkiewicz K."/>
            <person name="Wedrychowicz H."/>
        </authorList>
    </citation>
    <scope>NUCLEOTIDE SEQUENCE [LARGE SCALE GENOMIC DNA]</scope>
    <source>
        <strain evidence="14 15">DSM 18899</strain>
    </source>
</reference>
<evidence type="ECO:0000256" key="6">
    <source>
        <dbReference type="ARBA" id="ARBA00022679"/>
    </source>
</evidence>
<evidence type="ECO:0000256" key="10">
    <source>
        <dbReference type="ARBA" id="ARBA00044041"/>
    </source>
</evidence>
<dbReference type="PANTHER" id="PTHR30160">
    <property type="entry name" value="TETRAACYLDISACCHARIDE 4'-KINASE-RELATED"/>
    <property type="match status" value="1"/>
</dbReference>
<dbReference type="NCBIfam" id="TIGR02193">
    <property type="entry name" value="heptsyl_trn_I"/>
    <property type="match status" value="1"/>
</dbReference>
<evidence type="ECO:0000313" key="14">
    <source>
        <dbReference type="EMBL" id="SFZ78664.1"/>
    </source>
</evidence>
<dbReference type="Pfam" id="PF01075">
    <property type="entry name" value="Glyco_transf_9"/>
    <property type="match status" value="1"/>
</dbReference>
<name>A0A1K2HPC3_9NEIS</name>
<evidence type="ECO:0000256" key="9">
    <source>
        <dbReference type="ARBA" id="ARBA00043995"/>
    </source>
</evidence>
<proteinExistence type="inferred from homology"/>
<keyword evidence="7" id="KW-0448">Lipopolysaccharide biosynthesis</keyword>
<protein>
    <recommendedName>
        <fullName evidence="11">Lipopolysaccharide heptosyltransferase 1</fullName>
        <ecNumber evidence="10">2.4.99.23</ecNumber>
    </recommendedName>
    <alternativeName>
        <fullName evidence="12">ADP-heptose:lipopolysaccharide heptosyltransferase I</fullName>
    </alternativeName>
</protein>
<evidence type="ECO:0000256" key="4">
    <source>
        <dbReference type="ARBA" id="ARBA00022519"/>
    </source>
</evidence>
<evidence type="ECO:0000256" key="13">
    <source>
        <dbReference type="ARBA" id="ARBA00049201"/>
    </source>
</evidence>
<evidence type="ECO:0000256" key="1">
    <source>
        <dbReference type="ARBA" id="ARBA00004515"/>
    </source>
</evidence>
<dbReference type="GO" id="GO:0009244">
    <property type="term" value="P:lipopolysaccharide core region biosynthetic process"/>
    <property type="evidence" value="ECO:0007669"/>
    <property type="project" value="InterPro"/>
</dbReference>
<gene>
    <name evidence="14" type="ORF">SAMN02745887_03111</name>
</gene>
<dbReference type="EC" id="2.4.99.23" evidence="10"/>
<accession>A0A1K2HPC3</accession>
<keyword evidence="15" id="KW-1185">Reference proteome</keyword>
<dbReference type="CDD" id="cd03789">
    <property type="entry name" value="GT9_LPS_heptosyltransferase"/>
    <property type="match status" value="1"/>
</dbReference>
<evidence type="ECO:0000313" key="15">
    <source>
        <dbReference type="Proteomes" id="UP000186513"/>
    </source>
</evidence>
<dbReference type="EMBL" id="FPKR01000013">
    <property type="protein sequence ID" value="SFZ78664.1"/>
    <property type="molecule type" value="Genomic_DNA"/>
</dbReference>
<comment type="subcellular location">
    <subcellularLocation>
        <location evidence="1">Cell inner membrane</location>
        <topology evidence="1">Peripheral membrane protein</topology>
        <orientation evidence="1">Cytoplasmic side</orientation>
    </subcellularLocation>
</comment>
<keyword evidence="5" id="KW-0328">Glycosyltransferase</keyword>
<dbReference type="InterPro" id="IPR051199">
    <property type="entry name" value="LPS_LOS_Heptosyltrfase"/>
</dbReference>
<evidence type="ECO:0000256" key="8">
    <source>
        <dbReference type="ARBA" id="ARBA00023136"/>
    </source>
</evidence>
<dbReference type="SUPFAM" id="SSF53756">
    <property type="entry name" value="UDP-Glycosyltransferase/glycogen phosphorylase"/>
    <property type="match status" value="1"/>
</dbReference>
<sequence length="353" mass="38605">MALLKLASGQDPALLHPNASNGVLAAGQTPRRVLLVKLSAMGDQVCLAAAVRDIRRRWPAVEIDWAVDERFADIARLHRDVKQVFALPIKRCQRGWRLRQNRRDLFQALLALRRQHYDLVLDAQGLWKSALIARLARSPLRVGFQRQACGERPAALFYTHHHQPSRSAAVARLRDLAAFALGSQPYAPLDYGLAAMPMPENSTPSRRIALCHAASKAEKRWEDGEWVKLGRALAARGFQLVLPWGTQAEQQHAKVLADAIGAQYCEILPYTQLADWPAVLASLRLLIGVDSGLLHLAAAHGLPTVGIFVSTHTDLFSPLPGRGLALGLPGPLPDSSAVLQAASRWLPAELSPG</sequence>